<sequence length="71" mass="8223">MDDVNQLSQIQQELEQINQHLMKLFPVTHPLFKDVFENVGAAGYYIQESVYCIKAVIKTAQGDEYDEDEDE</sequence>
<keyword evidence="2" id="KW-1185">Reference proteome</keyword>
<dbReference type="EMBL" id="RSCL01000003">
    <property type="protein sequence ID" value="RUT08351.1"/>
    <property type="molecule type" value="Genomic_DNA"/>
</dbReference>
<name>A0A433VQL7_9CYAN</name>
<proteinExistence type="predicted"/>
<dbReference type="Proteomes" id="UP000271624">
    <property type="component" value="Unassembled WGS sequence"/>
</dbReference>
<evidence type="ECO:0000313" key="1">
    <source>
        <dbReference type="EMBL" id="RUT08351.1"/>
    </source>
</evidence>
<organism evidence="1 2">
    <name type="scientific">Dulcicalothrix desertica PCC 7102</name>
    <dbReference type="NCBI Taxonomy" id="232991"/>
    <lineage>
        <taxon>Bacteria</taxon>
        <taxon>Bacillati</taxon>
        <taxon>Cyanobacteriota</taxon>
        <taxon>Cyanophyceae</taxon>
        <taxon>Nostocales</taxon>
        <taxon>Calotrichaceae</taxon>
        <taxon>Dulcicalothrix</taxon>
    </lineage>
</organism>
<dbReference type="AlphaFoldDB" id="A0A433VQL7"/>
<reference evidence="1" key="2">
    <citation type="journal article" date="2019" name="Genome Biol. Evol.">
        <title>Day and night: Metabolic profiles and evolutionary relationships of six axenic non-marine cyanobacteria.</title>
        <authorList>
            <person name="Will S.E."/>
            <person name="Henke P."/>
            <person name="Boedeker C."/>
            <person name="Huang S."/>
            <person name="Brinkmann H."/>
            <person name="Rohde M."/>
            <person name="Jarek M."/>
            <person name="Friedl T."/>
            <person name="Seufert S."/>
            <person name="Schumacher M."/>
            <person name="Overmann J."/>
            <person name="Neumann-Schaal M."/>
            <person name="Petersen J."/>
        </authorList>
    </citation>
    <scope>NUCLEOTIDE SEQUENCE [LARGE SCALE GENOMIC DNA]</scope>
    <source>
        <strain evidence="1">PCC 7102</strain>
    </source>
</reference>
<protein>
    <submittedName>
        <fullName evidence="1">Uncharacterized protein</fullName>
    </submittedName>
</protein>
<accession>A0A433VQL7</accession>
<reference evidence="1" key="1">
    <citation type="submission" date="2018-12" db="EMBL/GenBank/DDBJ databases">
        <authorList>
            <person name="Will S."/>
            <person name="Neumann-Schaal M."/>
            <person name="Henke P."/>
        </authorList>
    </citation>
    <scope>NUCLEOTIDE SEQUENCE</scope>
    <source>
        <strain evidence="1">PCC 7102</strain>
    </source>
</reference>
<dbReference type="RefSeq" id="WP_127080166.1">
    <property type="nucleotide sequence ID" value="NZ_RSCL01000003.1"/>
</dbReference>
<gene>
    <name evidence="1" type="ORF">DSM106972_015190</name>
</gene>
<comment type="caution">
    <text evidence="1">The sequence shown here is derived from an EMBL/GenBank/DDBJ whole genome shotgun (WGS) entry which is preliminary data.</text>
</comment>
<evidence type="ECO:0000313" key="2">
    <source>
        <dbReference type="Proteomes" id="UP000271624"/>
    </source>
</evidence>
<dbReference type="OrthoDB" id="490337at2"/>